<dbReference type="EMBL" id="JAGEUA010000007">
    <property type="protein sequence ID" value="KAL0970283.1"/>
    <property type="molecule type" value="Genomic_DNA"/>
</dbReference>
<dbReference type="PANTHER" id="PTHR33444">
    <property type="entry name" value="SI:DKEY-19B23.12-RELATED"/>
    <property type="match status" value="1"/>
</dbReference>
<organism evidence="2 3">
    <name type="scientific">Umbra pygmaea</name>
    <name type="common">Eastern mudminnow</name>
    <dbReference type="NCBI Taxonomy" id="75934"/>
    <lineage>
        <taxon>Eukaryota</taxon>
        <taxon>Metazoa</taxon>
        <taxon>Chordata</taxon>
        <taxon>Craniata</taxon>
        <taxon>Vertebrata</taxon>
        <taxon>Euteleostomi</taxon>
        <taxon>Actinopterygii</taxon>
        <taxon>Neopterygii</taxon>
        <taxon>Teleostei</taxon>
        <taxon>Protacanthopterygii</taxon>
        <taxon>Esociformes</taxon>
        <taxon>Umbridae</taxon>
        <taxon>Umbra</taxon>
    </lineage>
</organism>
<feature type="transmembrane region" description="Helical" evidence="1">
    <location>
        <begin position="43"/>
        <end position="65"/>
    </location>
</feature>
<evidence type="ECO:0000313" key="3">
    <source>
        <dbReference type="Proteomes" id="UP001557470"/>
    </source>
</evidence>
<keyword evidence="1" id="KW-1133">Transmembrane helix</keyword>
<feature type="transmembrane region" description="Helical" evidence="1">
    <location>
        <begin position="12"/>
        <end position="31"/>
    </location>
</feature>
<feature type="transmembrane region" description="Helical" evidence="1">
    <location>
        <begin position="77"/>
        <end position="101"/>
    </location>
</feature>
<evidence type="ECO:0000256" key="1">
    <source>
        <dbReference type="SAM" id="Phobius"/>
    </source>
</evidence>
<protein>
    <submittedName>
        <fullName evidence="2">Uncharacterized protein</fullName>
    </submittedName>
</protein>
<reference evidence="2 3" key="1">
    <citation type="submission" date="2024-06" db="EMBL/GenBank/DDBJ databases">
        <authorList>
            <person name="Pan Q."/>
            <person name="Wen M."/>
            <person name="Jouanno E."/>
            <person name="Zahm M."/>
            <person name="Klopp C."/>
            <person name="Cabau C."/>
            <person name="Louis A."/>
            <person name="Berthelot C."/>
            <person name="Parey E."/>
            <person name="Roest Crollius H."/>
            <person name="Montfort J."/>
            <person name="Robinson-Rechavi M."/>
            <person name="Bouchez O."/>
            <person name="Lampietro C."/>
            <person name="Lopez Roques C."/>
            <person name="Donnadieu C."/>
            <person name="Postlethwait J."/>
            <person name="Bobe J."/>
            <person name="Verreycken H."/>
            <person name="Guiguen Y."/>
        </authorList>
    </citation>
    <scope>NUCLEOTIDE SEQUENCE [LARGE SCALE GENOMIC DNA]</scope>
    <source>
        <strain evidence="2">Up_M1</strain>
        <tissue evidence="2">Testis</tissue>
    </source>
</reference>
<dbReference type="PANTHER" id="PTHR33444:SF2">
    <property type="entry name" value="MARVEL DOMAIN-CONTAINING PROTEIN"/>
    <property type="match status" value="1"/>
</dbReference>
<feature type="transmembrane region" description="Helical" evidence="1">
    <location>
        <begin position="142"/>
        <end position="166"/>
    </location>
</feature>
<comment type="caution">
    <text evidence="2">The sequence shown here is derived from an EMBL/GenBank/DDBJ whole genome shotgun (WGS) entry which is preliminary data.</text>
</comment>
<accession>A0ABD0WJX1</accession>
<sequence>MKKNPSRQQVVCCNVLPFALLVAYIVMGAMYLNDCPQEPYIPIYLIVLGAFGMVPIFSSCCCQPCSPGSGSCANLKIIFNIWSSMVSLFLVCWFICGNVWIYSIYQPNYNQTQPNSTQSVTEHLYCNKILYLFAFWTNTLNYLIFLGFCVFLCCCCCCGFAIFACAEGEGVKGVPVEEKDFPDVENL</sequence>
<keyword evidence="1" id="KW-0812">Transmembrane</keyword>
<dbReference type="Proteomes" id="UP001557470">
    <property type="component" value="Unassembled WGS sequence"/>
</dbReference>
<dbReference type="InterPro" id="IPR040350">
    <property type="entry name" value="TMEM272"/>
</dbReference>
<gene>
    <name evidence="2" type="ORF">UPYG_G00239840</name>
</gene>
<evidence type="ECO:0000313" key="2">
    <source>
        <dbReference type="EMBL" id="KAL0970283.1"/>
    </source>
</evidence>
<dbReference type="AlphaFoldDB" id="A0ABD0WJX1"/>
<keyword evidence="3" id="KW-1185">Reference proteome</keyword>
<keyword evidence="1" id="KW-0472">Membrane</keyword>
<name>A0ABD0WJX1_UMBPY</name>
<proteinExistence type="predicted"/>